<evidence type="ECO:0000313" key="2">
    <source>
        <dbReference type="Proteomes" id="UP000268014"/>
    </source>
</evidence>
<dbReference type="Proteomes" id="UP000268014">
    <property type="component" value="Unassembled WGS sequence"/>
</dbReference>
<reference evidence="3" key="1">
    <citation type="submission" date="2017-02" db="UniProtKB">
        <authorList>
            <consortium name="WormBaseParasite"/>
        </authorList>
    </citation>
    <scope>IDENTIFICATION</scope>
</reference>
<dbReference type="WBParaSite" id="HPLM_0000182301-mRNA-1">
    <property type="protein sequence ID" value="HPLM_0000182301-mRNA-1"/>
    <property type="gene ID" value="HPLM_0000182301"/>
</dbReference>
<dbReference type="AlphaFoldDB" id="A0A0N4VX03"/>
<dbReference type="EMBL" id="UZAF01002800">
    <property type="protein sequence ID" value="VDO11487.1"/>
    <property type="molecule type" value="Genomic_DNA"/>
</dbReference>
<sequence length="35" mass="3950">MSKSIRRAQLLNSLSEKVLFYLDRTLSGTSCSQLC</sequence>
<organism evidence="3">
    <name type="scientific">Haemonchus placei</name>
    <name type="common">Barber's pole worm</name>
    <dbReference type="NCBI Taxonomy" id="6290"/>
    <lineage>
        <taxon>Eukaryota</taxon>
        <taxon>Metazoa</taxon>
        <taxon>Ecdysozoa</taxon>
        <taxon>Nematoda</taxon>
        <taxon>Chromadorea</taxon>
        <taxon>Rhabditida</taxon>
        <taxon>Rhabditina</taxon>
        <taxon>Rhabditomorpha</taxon>
        <taxon>Strongyloidea</taxon>
        <taxon>Trichostrongylidae</taxon>
        <taxon>Haemonchus</taxon>
    </lineage>
</organism>
<proteinExistence type="predicted"/>
<name>A0A0N4VX03_HAEPC</name>
<evidence type="ECO:0000313" key="3">
    <source>
        <dbReference type="WBParaSite" id="HPLM_0000182301-mRNA-1"/>
    </source>
</evidence>
<reference evidence="1 2" key="2">
    <citation type="submission" date="2018-11" db="EMBL/GenBank/DDBJ databases">
        <authorList>
            <consortium name="Pathogen Informatics"/>
        </authorList>
    </citation>
    <scope>NUCLEOTIDE SEQUENCE [LARGE SCALE GENOMIC DNA]</scope>
    <source>
        <strain evidence="1 2">MHpl1</strain>
    </source>
</reference>
<gene>
    <name evidence="1" type="ORF">HPLM_LOCUS1821</name>
</gene>
<protein>
    <submittedName>
        <fullName evidence="1 3">Uncharacterized protein</fullName>
    </submittedName>
</protein>
<keyword evidence="2" id="KW-1185">Reference proteome</keyword>
<evidence type="ECO:0000313" key="1">
    <source>
        <dbReference type="EMBL" id="VDO11487.1"/>
    </source>
</evidence>
<accession>A0A0N4VX03</accession>